<proteinExistence type="inferred from homology"/>
<evidence type="ECO:0000256" key="3">
    <source>
        <dbReference type="ARBA" id="ARBA00022729"/>
    </source>
</evidence>
<keyword evidence="4 7" id="KW-1133">Transmembrane helix</keyword>
<feature type="transmembrane region" description="Helical" evidence="7">
    <location>
        <begin position="84"/>
        <end position="107"/>
    </location>
</feature>
<evidence type="ECO:0000256" key="4">
    <source>
        <dbReference type="ARBA" id="ARBA00022989"/>
    </source>
</evidence>
<feature type="transmembrane region" description="Helical" evidence="7">
    <location>
        <begin position="127"/>
        <end position="146"/>
    </location>
</feature>
<keyword evidence="9" id="KW-1185">Reference proteome</keyword>
<evidence type="ECO:0000256" key="6">
    <source>
        <dbReference type="ARBA" id="ARBA00029467"/>
    </source>
</evidence>
<feature type="transmembrane region" description="Helical" evidence="7">
    <location>
        <begin position="39"/>
        <end position="59"/>
    </location>
</feature>
<dbReference type="EMBL" id="JACEGQ020000007">
    <property type="protein sequence ID" value="KAH8503870.1"/>
    <property type="molecule type" value="Genomic_DNA"/>
</dbReference>
<name>A0A8T2YFL1_POPDE</name>
<evidence type="ECO:0000256" key="7">
    <source>
        <dbReference type="SAM" id="Phobius"/>
    </source>
</evidence>
<dbReference type="Proteomes" id="UP000807159">
    <property type="component" value="Chromosome 7"/>
</dbReference>
<dbReference type="InterPro" id="IPR009606">
    <property type="entry name" value="DEAL/Modifying_wall_lignin1/2"/>
</dbReference>
<dbReference type="Pfam" id="PF06749">
    <property type="entry name" value="DUF1218"/>
    <property type="match status" value="1"/>
</dbReference>
<comment type="subcellular location">
    <subcellularLocation>
        <location evidence="1">Endomembrane system</location>
        <topology evidence="1">Multi-pass membrane protein</topology>
    </subcellularLocation>
</comment>
<protein>
    <submittedName>
        <fullName evidence="8">Uncharacterized protein</fullName>
    </submittedName>
</protein>
<dbReference type="PANTHER" id="PTHR31769">
    <property type="entry name" value="OS07G0462200 PROTEIN-RELATED"/>
    <property type="match status" value="1"/>
</dbReference>
<evidence type="ECO:0000256" key="2">
    <source>
        <dbReference type="ARBA" id="ARBA00022692"/>
    </source>
</evidence>
<sequence>MEMIPMIDELTGGKLHQGQPGLYVNADAFSLSMFSIKSIAIIVAALGVKAFVFGILAEIKKPASGEASMSHGVVTCKYPSDPSVFFGFLSIAALIACTLVGICSVFYPYKGKSVPYEGLFHSTRMVVFFQIALLVSMLAGGMLLWATTTELIHLTKNVHRHNVDSTNCPTAKTGLFGGAAFLALDASLFWLVCLMLTSNAREDYFDEAGEEQKGEFGRVLITEYEIKGGGKA</sequence>
<dbReference type="InterPro" id="IPR052222">
    <property type="entry name" value="DESIGUAL"/>
</dbReference>
<evidence type="ECO:0000256" key="5">
    <source>
        <dbReference type="ARBA" id="ARBA00023136"/>
    </source>
</evidence>
<comment type="caution">
    <text evidence="8">The sequence shown here is derived from an EMBL/GenBank/DDBJ whole genome shotgun (WGS) entry which is preliminary data.</text>
</comment>
<evidence type="ECO:0000256" key="1">
    <source>
        <dbReference type="ARBA" id="ARBA00004127"/>
    </source>
</evidence>
<evidence type="ECO:0000313" key="9">
    <source>
        <dbReference type="Proteomes" id="UP000807159"/>
    </source>
</evidence>
<keyword evidence="3" id="KW-0732">Signal</keyword>
<dbReference type="AlphaFoldDB" id="A0A8T2YFL1"/>
<reference evidence="8" key="1">
    <citation type="journal article" date="2021" name="J. Hered.">
        <title>Genome Assembly of Salicaceae Populus deltoides (Eastern Cottonwood) I-69 Based on Nanopore Sequencing and Hi-C Technologies.</title>
        <authorList>
            <person name="Bai S."/>
            <person name="Wu H."/>
            <person name="Zhang J."/>
            <person name="Pan Z."/>
            <person name="Zhao W."/>
            <person name="Li Z."/>
            <person name="Tong C."/>
        </authorList>
    </citation>
    <scope>NUCLEOTIDE SEQUENCE</scope>
    <source>
        <tissue evidence="8">Leaf</tissue>
    </source>
</reference>
<organism evidence="8 9">
    <name type="scientific">Populus deltoides</name>
    <name type="common">Eastern poplar</name>
    <name type="synonym">Eastern cottonwood</name>
    <dbReference type="NCBI Taxonomy" id="3696"/>
    <lineage>
        <taxon>Eukaryota</taxon>
        <taxon>Viridiplantae</taxon>
        <taxon>Streptophyta</taxon>
        <taxon>Embryophyta</taxon>
        <taxon>Tracheophyta</taxon>
        <taxon>Spermatophyta</taxon>
        <taxon>Magnoliopsida</taxon>
        <taxon>eudicotyledons</taxon>
        <taxon>Gunneridae</taxon>
        <taxon>Pentapetalae</taxon>
        <taxon>rosids</taxon>
        <taxon>fabids</taxon>
        <taxon>Malpighiales</taxon>
        <taxon>Salicaceae</taxon>
        <taxon>Saliceae</taxon>
        <taxon>Populus</taxon>
    </lineage>
</organism>
<keyword evidence="5 7" id="KW-0472">Membrane</keyword>
<evidence type="ECO:0000313" key="8">
    <source>
        <dbReference type="EMBL" id="KAH8503870.1"/>
    </source>
</evidence>
<gene>
    <name evidence="8" type="ORF">H0E87_014934</name>
</gene>
<accession>A0A8T2YFL1</accession>
<comment type="similarity">
    <text evidence="6">Belongs to the DESIGUAL family.</text>
</comment>
<feature type="transmembrane region" description="Helical" evidence="7">
    <location>
        <begin position="175"/>
        <end position="196"/>
    </location>
</feature>
<keyword evidence="2 7" id="KW-0812">Transmembrane</keyword>
<dbReference type="GO" id="GO:0012505">
    <property type="term" value="C:endomembrane system"/>
    <property type="evidence" value="ECO:0007669"/>
    <property type="project" value="UniProtKB-SubCell"/>
</dbReference>